<evidence type="ECO:0000313" key="2">
    <source>
        <dbReference type="EMBL" id="KAI1849009.1"/>
    </source>
</evidence>
<dbReference type="Proteomes" id="UP000829685">
    <property type="component" value="Unassembled WGS sequence"/>
</dbReference>
<proteinExistence type="predicted"/>
<dbReference type="EMBL" id="JAFIMR010000080">
    <property type="protein sequence ID" value="KAI1849009.1"/>
    <property type="molecule type" value="Genomic_DNA"/>
</dbReference>
<feature type="coiled-coil region" evidence="1">
    <location>
        <begin position="48"/>
        <end position="104"/>
    </location>
</feature>
<gene>
    <name evidence="2" type="ORF">JX265_013706</name>
</gene>
<comment type="caution">
    <text evidence="2">The sequence shown here is derived from an EMBL/GenBank/DDBJ whole genome shotgun (WGS) entry which is preliminary data.</text>
</comment>
<reference evidence="2" key="1">
    <citation type="submission" date="2021-03" db="EMBL/GenBank/DDBJ databases">
        <title>Revisited historic fungal species revealed as producer of novel bioactive compounds through whole genome sequencing and comparative genomics.</title>
        <authorList>
            <person name="Vignolle G.A."/>
            <person name="Hochenegger N."/>
            <person name="Mach R.L."/>
            <person name="Mach-Aigner A.R."/>
            <person name="Javad Rahimi M."/>
            <person name="Salim K.A."/>
            <person name="Chan C.M."/>
            <person name="Lim L.B.L."/>
            <person name="Cai F."/>
            <person name="Druzhinina I.S."/>
            <person name="U'Ren J.M."/>
            <person name="Derntl C."/>
        </authorList>
    </citation>
    <scope>NUCLEOTIDE SEQUENCE</scope>
    <source>
        <strain evidence="2">TUCIM 5799</strain>
    </source>
</reference>
<keyword evidence="3" id="KW-1185">Reference proteome</keyword>
<accession>A0A9Q0AIA6</accession>
<keyword evidence="1" id="KW-0175">Coiled coil</keyword>
<protein>
    <submittedName>
        <fullName evidence="2">Uncharacterized protein</fullName>
    </submittedName>
</protein>
<evidence type="ECO:0000256" key="1">
    <source>
        <dbReference type="SAM" id="Coils"/>
    </source>
</evidence>
<sequence length="153" mass="17611">MINRAGPDVIHSLAGTLLSARIMCNKELPSLPLAMNNQALLGCEPNRSRELTDTIRRLREENEMLRDEIAKLQQRTDWQREQAIHALRQQNMDYRKRIDQQNHNLALIAATVRDVFSTCHHQMIRESPSESPSSSAEDIRVYSAFEYDAPNLL</sequence>
<organism evidence="2 3">
    <name type="scientific">Neoarthrinium moseri</name>
    <dbReference type="NCBI Taxonomy" id="1658444"/>
    <lineage>
        <taxon>Eukaryota</taxon>
        <taxon>Fungi</taxon>
        <taxon>Dikarya</taxon>
        <taxon>Ascomycota</taxon>
        <taxon>Pezizomycotina</taxon>
        <taxon>Sordariomycetes</taxon>
        <taxon>Xylariomycetidae</taxon>
        <taxon>Amphisphaeriales</taxon>
        <taxon>Apiosporaceae</taxon>
        <taxon>Neoarthrinium</taxon>
    </lineage>
</organism>
<dbReference type="AlphaFoldDB" id="A0A9Q0AIA6"/>
<name>A0A9Q0AIA6_9PEZI</name>
<evidence type="ECO:0000313" key="3">
    <source>
        <dbReference type="Proteomes" id="UP000829685"/>
    </source>
</evidence>